<keyword evidence="1" id="KW-0732">Signal</keyword>
<feature type="signal peptide" evidence="1">
    <location>
        <begin position="1"/>
        <end position="30"/>
    </location>
</feature>
<accession>A0A7U7Q783</accession>
<feature type="chain" id="PRO_5030823656" evidence="1">
    <location>
        <begin position="31"/>
        <end position="711"/>
    </location>
</feature>
<dbReference type="Proteomes" id="UP000066661">
    <property type="component" value="Chromosome I"/>
</dbReference>
<dbReference type="EMBL" id="LN997846">
    <property type="protein sequence ID" value="CUW34179.1"/>
    <property type="molecule type" value="Genomic_DNA"/>
</dbReference>
<protein>
    <submittedName>
        <fullName evidence="2">Uncharacterized protein</fullName>
    </submittedName>
</protein>
<reference evidence="2 3" key="1">
    <citation type="submission" date="2015-12" db="EMBL/GenBank/DDBJ databases">
        <authorList>
            <person name="Wibberg D."/>
        </authorList>
    </citation>
    <scope>NUCLEOTIDE SEQUENCE [LARGE SCALE GENOMIC DNA]</scope>
    <source>
        <strain evidence="2">R2091</strain>
    </source>
</reference>
<evidence type="ECO:0000313" key="2">
    <source>
        <dbReference type="EMBL" id="CUW34179.1"/>
    </source>
</evidence>
<name>A0A7U7Q783_ACIBA</name>
<evidence type="ECO:0000256" key="1">
    <source>
        <dbReference type="SAM" id="SignalP"/>
    </source>
</evidence>
<dbReference type="AlphaFoldDB" id="A0A7U7Q783"/>
<gene>
    <name evidence="2" type="ORF">ABR2091_0766</name>
</gene>
<evidence type="ECO:0000313" key="3">
    <source>
        <dbReference type="Proteomes" id="UP000066661"/>
    </source>
</evidence>
<proteinExistence type="predicted"/>
<organism evidence="2 3">
    <name type="scientific">Acinetobacter baumannii</name>
    <dbReference type="NCBI Taxonomy" id="470"/>
    <lineage>
        <taxon>Bacteria</taxon>
        <taxon>Pseudomonadati</taxon>
        <taxon>Pseudomonadota</taxon>
        <taxon>Gammaproteobacteria</taxon>
        <taxon>Moraxellales</taxon>
        <taxon>Moraxellaceae</taxon>
        <taxon>Acinetobacter</taxon>
        <taxon>Acinetobacter calcoaceticus/baumannii complex</taxon>
    </lineage>
</organism>
<sequence length="711" mass="75107">MMTTLNYTVGFQKTVLASLIGLCLSQSSFALEELSDAGLSETTGEGIAILPQNAFMVFRGAGPNESVNQIITDRSKDIGSINYVPVGPLSVAAADTSGNGTVGPEDRAVGKADIFLYGLALSKSDGDANSRIANTATAAAISSWGTAANPWIFKVKTATNVPNFSTTDSSLYPVTYLSLEAPLYQPTIDGAEGADAYNLKLGLWADAFVRNPNIVATTDGSLAQFQYGDSNGLIGTSIDTNRANRLRLQGVLNGFSLNGSQISMFQTLGGATTTGGMSPFYNNTLGMSGLVRLNTGDSKNTSIVTENVTSQTQTYASSTNNGWQTVHAGANSTLSTSSTGDCGNSGTGSFSTLRGCRYYVENRTRTDTRTSSKTRNSFNDTSKVLRFSTRETSDSPNTSNKLYTPALDSTGAIAPKFADSEGLYLYNPNINLVLGNLYQPVILGTDGKNFSIEIARIANKPEIYKQVYTDYTGADTTYKGSTCNVYSCANPTHSSIAIGTVYSPDNGKTLLANTGEGAIGVSFGRLISTGTQVSGTSAGSLVSLNNSVSGTTSATMTEVRFKQRQQNTQTWNQEYSCGLFNSDCGYKTAGYLYQWEYNKGTGTWVITDPTAKPADAPQCSSLLGCTNKSGSTPMYGTVLNRDWNNSAIPWLTSRNAVVNDLIGSSNGTTGYVIPTANQAPALSNISPLNNLGSAVIDGVLIQHLKLTTKGL</sequence>